<dbReference type="PANTHER" id="PTHR48475">
    <property type="entry name" value="RIBONUCLEASE H"/>
    <property type="match status" value="1"/>
</dbReference>
<evidence type="ECO:0000256" key="1">
    <source>
        <dbReference type="SAM" id="Coils"/>
    </source>
</evidence>
<name>A0ABR0UMA9_REHGL</name>
<feature type="coiled-coil region" evidence="1">
    <location>
        <begin position="348"/>
        <end position="375"/>
    </location>
</feature>
<feature type="compositionally biased region" description="Basic and acidic residues" evidence="2">
    <location>
        <begin position="7"/>
        <end position="27"/>
    </location>
</feature>
<gene>
    <name evidence="3" type="ORF">DH2020_042469</name>
</gene>
<dbReference type="InterPro" id="IPR036397">
    <property type="entry name" value="RNaseH_sf"/>
</dbReference>
<keyword evidence="1" id="KW-0175">Coiled coil</keyword>
<sequence length="451" mass="51262">MLCGGGKEGRNEKKSKRKEVESERETNPLKMTKRKEKTELDIMSVKPREKAMSVDPEMMHYEAELGRGSCARADLLLRIGCGASIVITNPKGEDPEVREERMRKFVQIVGELAKQFTLFKLEQIPREENVKADHLSKIASSAADCGTRMITVLSDNTCILGQDVLILNEGVGWRNDIRNYLTKSILPEEKIKASRIQARALGYCLIGGVLYKRAFSQPFLRCLSREEGAYVLQELHEGACGSHGQKNQDLVGRDEGYATFHICSTSQANGQVEVTNRTLVRGLKASLERAGGGWVDELQSVLWSHWTSPKEATRETPFSLVYGTEAVIPVEIGMETHRVQNYEETYNNELMREALDELEEKIERAHLRMEVNRTLMKSAYDKQVRKQNFQVGDLVLRQADALKKRDKLESNWEGPYRVVKVIRGGAYELEDLEGHKVLRPWNVCYLKKFPV</sequence>
<keyword evidence="4" id="KW-1185">Reference proteome</keyword>
<reference evidence="3 4" key="1">
    <citation type="journal article" date="2021" name="Comput. Struct. Biotechnol. J.">
        <title>De novo genome assembly of the potent medicinal plant Rehmannia glutinosa using nanopore technology.</title>
        <authorList>
            <person name="Ma L."/>
            <person name="Dong C."/>
            <person name="Song C."/>
            <person name="Wang X."/>
            <person name="Zheng X."/>
            <person name="Niu Y."/>
            <person name="Chen S."/>
            <person name="Feng W."/>
        </authorList>
    </citation>
    <scope>NUCLEOTIDE SEQUENCE [LARGE SCALE GENOMIC DNA]</scope>
    <source>
        <strain evidence="3">DH-2019</strain>
    </source>
</reference>
<dbReference type="SUPFAM" id="SSF53098">
    <property type="entry name" value="Ribonuclease H-like"/>
    <property type="match status" value="1"/>
</dbReference>
<organism evidence="3 4">
    <name type="scientific">Rehmannia glutinosa</name>
    <name type="common">Chinese foxglove</name>
    <dbReference type="NCBI Taxonomy" id="99300"/>
    <lineage>
        <taxon>Eukaryota</taxon>
        <taxon>Viridiplantae</taxon>
        <taxon>Streptophyta</taxon>
        <taxon>Embryophyta</taxon>
        <taxon>Tracheophyta</taxon>
        <taxon>Spermatophyta</taxon>
        <taxon>Magnoliopsida</taxon>
        <taxon>eudicotyledons</taxon>
        <taxon>Gunneridae</taxon>
        <taxon>Pentapetalae</taxon>
        <taxon>asterids</taxon>
        <taxon>lamiids</taxon>
        <taxon>Lamiales</taxon>
        <taxon>Orobanchaceae</taxon>
        <taxon>Rehmannieae</taxon>
        <taxon>Rehmannia</taxon>
    </lineage>
</organism>
<dbReference type="InterPro" id="IPR012337">
    <property type="entry name" value="RNaseH-like_sf"/>
</dbReference>
<feature type="region of interest" description="Disordered" evidence="2">
    <location>
        <begin position="1"/>
        <end position="34"/>
    </location>
</feature>
<comment type="caution">
    <text evidence="3">The sequence shown here is derived from an EMBL/GenBank/DDBJ whole genome shotgun (WGS) entry which is preliminary data.</text>
</comment>
<evidence type="ECO:0000256" key="2">
    <source>
        <dbReference type="SAM" id="MobiDB-lite"/>
    </source>
</evidence>
<proteinExistence type="predicted"/>
<dbReference type="Proteomes" id="UP001318860">
    <property type="component" value="Unassembled WGS sequence"/>
</dbReference>
<protein>
    <submittedName>
        <fullName evidence="3">Uncharacterized protein</fullName>
    </submittedName>
</protein>
<dbReference type="EMBL" id="JABTTQ020002461">
    <property type="protein sequence ID" value="KAK6123788.1"/>
    <property type="molecule type" value="Genomic_DNA"/>
</dbReference>
<dbReference type="PANTHER" id="PTHR48475:SF2">
    <property type="entry name" value="RIBONUCLEASE H"/>
    <property type="match status" value="1"/>
</dbReference>
<accession>A0ABR0UMA9</accession>
<evidence type="ECO:0000313" key="4">
    <source>
        <dbReference type="Proteomes" id="UP001318860"/>
    </source>
</evidence>
<dbReference type="Gene3D" id="3.30.420.10">
    <property type="entry name" value="Ribonuclease H-like superfamily/Ribonuclease H"/>
    <property type="match status" value="1"/>
</dbReference>
<evidence type="ECO:0000313" key="3">
    <source>
        <dbReference type="EMBL" id="KAK6123788.1"/>
    </source>
</evidence>